<keyword evidence="4" id="KW-0067">ATP-binding</keyword>
<dbReference type="InterPro" id="IPR000719">
    <property type="entry name" value="Prot_kinase_dom"/>
</dbReference>
<dbReference type="Pfam" id="PF07714">
    <property type="entry name" value="PK_Tyr_Ser-Thr"/>
    <property type="match status" value="1"/>
</dbReference>
<evidence type="ECO:0000256" key="2">
    <source>
        <dbReference type="ARBA" id="ARBA00022741"/>
    </source>
</evidence>
<keyword evidence="6" id="KW-0732">Signal</keyword>
<feature type="transmembrane region" description="Helical" evidence="5">
    <location>
        <begin position="118"/>
        <end position="138"/>
    </location>
</feature>
<keyword evidence="5" id="KW-0812">Transmembrane</keyword>
<keyword evidence="1" id="KW-0808">Transferase</keyword>
<evidence type="ECO:0000313" key="9">
    <source>
        <dbReference type="Proteomes" id="UP000709295"/>
    </source>
</evidence>
<dbReference type="InterPro" id="IPR051681">
    <property type="entry name" value="Ser/Thr_Kinases-Pseudokinases"/>
</dbReference>
<feature type="transmembrane region" description="Helical" evidence="5">
    <location>
        <begin position="50"/>
        <end position="73"/>
    </location>
</feature>
<gene>
    <name evidence="8" type="ORF">JG688_00001853</name>
</gene>
<reference evidence="8" key="1">
    <citation type="submission" date="2021-01" db="EMBL/GenBank/DDBJ databases">
        <title>Phytophthora aleatoria, a newly-described species from Pinus radiata is distinct from Phytophthora cactorum isolates based on comparative genomics.</title>
        <authorList>
            <person name="Mcdougal R."/>
            <person name="Panda P."/>
            <person name="Williams N."/>
            <person name="Studholme D.J."/>
        </authorList>
    </citation>
    <scope>NUCLEOTIDE SEQUENCE</scope>
    <source>
        <strain evidence="8">NZFS 4037</strain>
    </source>
</reference>
<keyword evidence="9" id="KW-1185">Reference proteome</keyword>
<dbReference type="PANTHER" id="PTHR44329">
    <property type="entry name" value="SERINE/THREONINE-PROTEIN KINASE TNNI3K-RELATED"/>
    <property type="match status" value="1"/>
</dbReference>
<sequence>MFVFAFVLVFLCQKSVSLPALRCSVIKTLLLSSYTLPMVGLFDIYAPQRVILLFFIKLATRPLLLIFVVYVCMIRPPAGRADTCVLRKHGWFIITYHVILVVYSVFQQFKPDSIWYPVSAYVILVWSAICPLQIWRLLRADTEYWRGMGKRVCSLQHVAYHSQPRSRLQTASAVNEGISSHGIHILIETHRDLLIDFAHLELKRKIRSGNHVATFGGRLRSKKAVAVKVYTPQQFTEEVVGEFSHEAALCASLRHPNVVEFVGLCVCPPTVCLVFELCQCTLEDVLAKRGNSRERGQTTWFNHKNE</sequence>
<dbReference type="GO" id="GO:0005524">
    <property type="term" value="F:ATP binding"/>
    <property type="evidence" value="ECO:0007669"/>
    <property type="project" value="UniProtKB-KW"/>
</dbReference>
<feature type="transmembrane region" description="Helical" evidence="5">
    <location>
        <begin position="85"/>
        <end position="106"/>
    </location>
</feature>
<feature type="chain" id="PRO_5035166952" description="Protein kinase domain-containing protein" evidence="6">
    <location>
        <begin position="18"/>
        <end position="306"/>
    </location>
</feature>
<comment type="caution">
    <text evidence="8">The sequence shown here is derived from an EMBL/GenBank/DDBJ whole genome shotgun (WGS) entry which is preliminary data.</text>
</comment>
<keyword evidence="2" id="KW-0547">Nucleotide-binding</keyword>
<evidence type="ECO:0000256" key="1">
    <source>
        <dbReference type="ARBA" id="ARBA00022679"/>
    </source>
</evidence>
<keyword evidence="5" id="KW-1133">Transmembrane helix</keyword>
<proteinExistence type="predicted"/>
<dbReference type="PROSITE" id="PS50011">
    <property type="entry name" value="PROTEIN_KINASE_DOM"/>
    <property type="match status" value="1"/>
</dbReference>
<name>A0A8J5IWT3_9STRA</name>
<feature type="non-terminal residue" evidence="8">
    <location>
        <position position="306"/>
    </location>
</feature>
<dbReference type="InterPro" id="IPR001245">
    <property type="entry name" value="Ser-Thr/Tyr_kinase_cat_dom"/>
</dbReference>
<feature type="domain" description="Protein kinase" evidence="7">
    <location>
        <begin position="200"/>
        <end position="306"/>
    </location>
</feature>
<evidence type="ECO:0000313" key="8">
    <source>
        <dbReference type="EMBL" id="KAG6975943.1"/>
    </source>
</evidence>
<evidence type="ECO:0000256" key="6">
    <source>
        <dbReference type="SAM" id="SignalP"/>
    </source>
</evidence>
<dbReference type="Proteomes" id="UP000709295">
    <property type="component" value="Unassembled WGS sequence"/>
</dbReference>
<evidence type="ECO:0000256" key="5">
    <source>
        <dbReference type="SAM" id="Phobius"/>
    </source>
</evidence>
<keyword evidence="5" id="KW-0472">Membrane</keyword>
<accession>A0A8J5IWT3</accession>
<organism evidence="8 9">
    <name type="scientific">Phytophthora aleatoria</name>
    <dbReference type="NCBI Taxonomy" id="2496075"/>
    <lineage>
        <taxon>Eukaryota</taxon>
        <taxon>Sar</taxon>
        <taxon>Stramenopiles</taxon>
        <taxon>Oomycota</taxon>
        <taxon>Peronosporomycetes</taxon>
        <taxon>Peronosporales</taxon>
        <taxon>Peronosporaceae</taxon>
        <taxon>Phytophthora</taxon>
    </lineage>
</organism>
<dbReference type="EMBL" id="JAENGY010000045">
    <property type="protein sequence ID" value="KAG6975943.1"/>
    <property type="molecule type" value="Genomic_DNA"/>
</dbReference>
<dbReference type="AlphaFoldDB" id="A0A8J5IWT3"/>
<evidence type="ECO:0000259" key="7">
    <source>
        <dbReference type="PROSITE" id="PS50011"/>
    </source>
</evidence>
<dbReference type="GO" id="GO:0004674">
    <property type="term" value="F:protein serine/threonine kinase activity"/>
    <property type="evidence" value="ECO:0007669"/>
    <property type="project" value="TreeGrafter"/>
</dbReference>
<dbReference type="PANTHER" id="PTHR44329:SF288">
    <property type="entry name" value="MITOGEN-ACTIVATED PROTEIN KINASE KINASE KINASE 20"/>
    <property type="match status" value="1"/>
</dbReference>
<evidence type="ECO:0000256" key="4">
    <source>
        <dbReference type="ARBA" id="ARBA00022840"/>
    </source>
</evidence>
<feature type="signal peptide" evidence="6">
    <location>
        <begin position="1"/>
        <end position="17"/>
    </location>
</feature>
<evidence type="ECO:0000256" key="3">
    <source>
        <dbReference type="ARBA" id="ARBA00022777"/>
    </source>
</evidence>
<keyword evidence="3" id="KW-0418">Kinase</keyword>
<protein>
    <recommendedName>
        <fullName evidence="7">Protein kinase domain-containing protein</fullName>
    </recommendedName>
</protein>